<dbReference type="EMBL" id="JARBHB010000003">
    <property type="protein sequence ID" value="KAJ8888473.1"/>
    <property type="molecule type" value="Genomic_DNA"/>
</dbReference>
<name>A0ABQ9HXE2_9NEOP</name>
<proteinExistence type="predicted"/>
<evidence type="ECO:0000313" key="2">
    <source>
        <dbReference type="Proteomes" id="UP001159363"/>
    </source>
</evidence>
<gene>
    <name evidence="1" type="ORF">PR048_007963</name>
</gene>
<dbReference type="Pfam" id="PF03564">
    <property type="entry name" value="DUF1759"/>
    <property type="match status" value="1"/>
</dbReference>
<evidence type="ECO:0000313" key="1">
    <source>
        <dbReference type="EMBL" id="KAJ8888473.1"/>
    </source>
</evidence>
<sequence>MHFKWQCHRSNSIASIVAMKNDNNFVKFSMFSLLPTQSYVKGETAHVTESLQLTTENYDITPTLLKSRFRNKHLIVQAHIKALFDQPLVERYLLQLQCAKYFSKAHQSIRSKHGNQKLRILNYQHLQNFPNFPNKGFTDRGHINNRRKTTFSDTPPRKPQVKFGVQKHALTRVGSTVKCKLCDTPHPVYMSIRLQHARLDLEHESCVILDTIVYFVIYIFHRIINLHITAKAIRVCIVVRSYCEGFRLIQPTTSMQSAFGYSMAIKFLYYNDYANTQVQANQEFKIYLRHRLSSNNVRLRHTRNNSIKIYELHSNSKPHRFATDHITTNCYSYIEYNNLGHVELVPESELPSPNHTFYLSPHSVDKETRTTAKIQKHQMIRQSEVWFSCGIHIKIFSHISFRILTKRDAFVNDPYCQMWHEYLTL</sequence>
<reference evidence="1 2" key="1">
    <citation type="submission" date="2023-02" db="EMBL/GenBank/DDBJ databases">
        <title>LHISI_Scaffold_Assembly.</title>
        <authorList>
            <person name="Stuart O.P."/>
            <person name="Cleave R."/>
            <person name="Magrath M.J.L."/>
            <person name="Mikheyev A.S."/>
        </authorList>
    </citation>
    <scope>NUCLEOTIDE SEQUENCE [LARGE SCALE GENOMIC DNA]</scope>
    <source>
        <strain evidence="1">Daus_M_001</strain>
        <tissue evidence="1">Leg muscle</tissue>
    </source>
</reference>
<accession>A0ABQ9HXE2</accession>
<organism evidence="1 2">
    <name type="scientific">Dryococelus australis</name>
    <dbReference type="NCBI Taxonomy" id="614101"/>
    <lineage>
        <taxon>Eukaryota</taxon>
        <taxon>Metazoa</taxon>
        <taxon>Ecdysozoa</taxon>
        <taxon>Arthropoda</taxon>
        <taxon>Hexapoda</taxon>
        <taxon>Insecta</taxon>
        <taxon>Pterygota</taxon>
        <taxon>Neoptera</taxon>
        <taxon>Polyneoptera</taxon>
        <taxon>Phasmatodea</taxon>
        <taxon>Verophasmatodea</taxon>
        <taxon>Anareolatae</taxon>
        <taxon>Phasmatidae</taxon>
        <taxon>Eurycanthinae</taxon>
        <taxon>Dryococelus</taxon>
    </lineage>
</organism>
<protein>
    <submittedName>
        <fullName evidence="1">Uncharacterized protein</fullName>
    </submittedName>
</protein>
<dbReference type="InterPro" id="IPR005312">
    <property type="entry name" value="DUF1759"/>
</dbReference>
<keyword evidence="2" id="KW-1185">Reference proteome</keyword>
<comment type="caution">
    <text evidence="1">The sequence shown here is derived from an EMBL/GenBank/DDBJ whole genome shotgun (WGS) entry which is preliminary data.</text>
</comment>
<dbReference type="Proteomes" id="UP001159363">
    <property type="component" value="Chromosome 3"/>
</dbReference>